<evidence type="ECO:0000313" key="2">
    <source>
        <dbReference type="EMBL" id="CAD2216198.1"/>
    </source>
</evidence>
<evidence type="ECO:0000313" key="3">
    <source>
        <dbReference type="Proteomes" id="UP000515908"/>
    </source>
</evidence>
<name>A0A7G2C8Y3_9TRYP</name>
<dbReference type="EMBL" id="LR877150">
    <property type="protein sequence ID" value="CAD2216198.1"/>
    <property type="molecule type" value="Genomic_DNA"/>
</dbReference>
<reference evidence="2 3" key="1">
    <citation type="submission" date="2020-08" db="EMBL/GenBank/DDBJ databases">
        <authorList>
            <person name="Newling K."/>
            <person name="Davey J."/>
            <person name="Forrester S."/>
        </authorList>
    </citation>
    <scope>NUCLEOTIDE SEQUENCE [LARGE SCALE GENOMIC DNA]</scope>
    <source>
        <strain evidence="3">Crithidia deanei Carvalho (ATCC PRA-265)</strain>
    </source>
</reference>
<dbReference type="AlphaFoldDB" id="A0A7G2C8Y3"/>
<organism evidence="2 3">
    <name type="scientific">Angomonas deanei</name>
    <dbReference type="NCBI Taxonomy" id="59799"/>
    <lineage>
        <taxon>Eukaryota</taxon>
        <taxon>Discoba</taxon>
        <taxon>Euglenozoa</taxon>
        <taxon>Kinetoplastea</taxon>
        <taxon>Metakinetoplastina</taxon>
        <taxon>Trypanosomatida</taxon>
        <taxon>Trypanosomatidae</taxon>
        <taxon>Strigomonadinae</taxon>
        <taxon>Angomonas</taxon>
    </lineage>
</organism>
<evidence type="ECO:0000256" key="1">
    <source>
        <dbReference type="SAM" id="MobiDB-lite"/>
    </source>
</evidence>
<proteinExistence type="predicted"/>
<feature type="region of interest" description="Disordered" evidence="1">
    <location>
        <begin position="1"/>
        <end position="33"/>
    </location>
</feature>
<accession>A0A7G2C8Y3</accession>
<dbReference type="Proteomes" id="UP000515908">
    <property type="component" value="Chromosome 06"/>
</dbReference>
<sequence length="250" mass="28679">MTHEPFPFPSDILPFREEPPHRWGSDYNYGDRPSYAYGYDDRDRYRPSDYVPRASYPYPTPVSHADPYSPYPVSRLTEEPKTFYYTLPKSVPPSGDDGARLMEADEAFQVGEIQGTSLPGYFEGGIDQAEYKWYDEHNVAEVPYSTVNEDLYSPWKAENTGLQRDEVEGRGELPAATVESFPYNTPGYLNTADTADPEYYIFEEDTYADLLYTQHAARGDPSLPYSYYTPSYSASLPQRDTYLANNLDQW</sequence>
<feature type="compositionally biased region" description="Basic and acidic residues" evidence="1">
    <location>
        <begin position="14"/>
        <end position="24"/>
    </location>
</feature>
<gene>
    <name evidence="2" type="ORF">ADEAN_000365900</name>
</gene>
<dbReference type="VEuPathDB" id="TriTrypDB:ADEAN_000365900"/>
<keyword evidence="3" id="KW-1185">Reference proteome</keyword>
<protein>
    <submittedName>
        <fullName evidence="2">Uncharacterized protein</fullName>
    </submittedName>
</protein>